<proteinExistence type="predicted"/>
<evidence type="ECO:0000259" key="1">
    <source>
        <dbReference type="Pfam" id="PF00462"/>
    </source>
</evidence>
<protein>
    <submittedName>
        <fullName evidence="2">Glutaredoxin-like protein NrdH</fullName>
    </submittedName>
</protein>
<name>A0A3P5XRH9_9RHOB</name>
<evidence type="ECO:0000313" key="3">
    <source>
        <dbReference type="Proteomes" id="UP000277498"/>
    </source>
</evidence>
<dbReference type="Proteomes" id="UP000277498">
    <property type="component" value="Unassembled WGS sequence"/>
</dbReference>
<sequence>MIIIYTSPGCGPCVATKRALDQAGLAYEERAGADWPDDVERLARIAGSREGPLVVAGDQVWSGFRADMIAEVSGTST</sequence>
<dbReference type="AlphaFoldDB" id="A0A3P5XRH9"/>
<dbReference type="Pfam" id="PF00462">
    <property type="entry name" value="Glutaredoxin"/>
    <property type="match status" value="1"/>
</dbReference>
<dbReference type="SUPFAM" id="SSF52833">
    <property type="entry name" value="Thioredoxin-like"/>
    <property type="match status" value="1"/>
</dbReference>
<dbReference type="Gene3D" id="3.40.30.10">
    <property type="entry name" value="Glutaredoxin"/>
    <property type="match status" value="1"/>
</dbReference>
<accession>A0A3P5XRH9</accession>
<dbReference type="CDD" id="cd02976">
    <property type="entry name" value="NrdH"/>
    <property type="match status" value="1"/>
</dbReference>
<reference evidence="2 3" key="1">
    <citation type="submission" date="2018-11" db="EMBL/GenBank/DDBJ databases">
        <authorList>
            <person name="Criscuolo A."/>
        </authorList>
    </citation>
    <scope>NUCLEOTIDE SEQUENCE [LARGE SCALE GENOMIC DNA]</scope>
    <source>
        <strain evidence="2">ACIP111625</strain>
    </source>
</reference>
<dbReference type="EMBL" id="UXAW01000085">
    <property type="protein sequence ID" value="VDC31535.1"/>
    <property type="molecule type" value="Genomic_DNA"/>
</dbReference>
<dbReference type="OrthoDB" id="8545217at2"/>
<organism evidence="2 3">
    <name type="scientific">Pseudogemmobacter humi</name>
    <dbReference type="NCBI Taxonomy" id="2483812"/>
    <lineage>
        <taxon>Bacteria</taxon>
        <taxon>Pseudomonadati</taxon>
        <taxon>Pseudomonadota</taxon>
        <taxon>Alphaproteobacteria</taxon>
        <taxon>Rhodobacterales</taxon>
        <taxon>Paracoccaceae</taxon>
        <taxon>Pseudogemmobacter</taxon>
    </lineage>
</organism>
<dbReference type="PROSITE" id="PS51354">
    <property type="entry name" value="GLUTAREDOXIN_2"/>
    <property type="match status" value="1"/>
</dbReference>
<dbReference type="InterPro" id="IPR036249">
    <property type="entry name" value="Thioredoxin-like_sf"/>
</dbReference>
<feature type="domain" description="Glutaredoxin" evidence="1">
    <location>
        <begin position="2"/>
        <end position="60"/>
    </location>
</feature>
<dbReference type="RefSeq" id="WP_124087657.1">
    <property type="nucleotide sequence ID" value="NZ_UXAW01000085.1"/>
</dbReference>
<dbReference type="InterPro" id="IPR002109">
    <property type="entry name" value="Glutaredoxin"/>
</dbReference>
<gene>
    <name evidence="2" type="primary">nrdH_2</name>
    <name evidence="2" type="ORF">XINFAN_02935</name>
</gene>
<evidence type="ECO:0000313" key="2">
    <source>
        <dbReference type="EMBL" id="VDC31535.1"/>
    </source>
</evidence>
<keyword evidence="3" id="KW-1185">Reference proteome</keyword>